<name>A0A2S8F4U8_9BACT</name>
<sequence>MSRPHLLIGLLLICLLGLPGEAYAQFFPFGGIPEDALEDGEEEDELVTDRDSFTPATSVVGYRRTIIESAYSFIDNRHVAETHSVPEMVTRYGLSENIELRIGWNWEVGGASNPITGNVSEDEESDLTPESKILYGAKFFLTDQQDWIPESSFILQGFTPTSGDINDSNLSATYVSGWTLSNGWTWDSALRYSTGSEKEDHFNVWAPSTVIKIPIWEHWSAHAEYFGVFSEGREQASTQHFFSPGLHYTMTPNFEIGVRVGWGLNEQAPNFFSNAGIGWRF</sequence>
<accession>A0A2S8F4U8</accession>
<protein>
    <submittedName>
        <fullName evidence="1">Transporter</fullName>
    </submittedName>
</protein>
<dbReference type="RefSeq" id="WP_105359829.1">
    <property type="nucleotide sequence ID" value="NZ_PUIB01000028.1"/>
</dbReference>
<dbReference type="OrthoDB" id="257472at2"/>
<dbReference type="SUPFAM" id="SSF56935">
    <property type="entry name" value="Porins"/>
    <property type="match status" value="1"/>
</dbReference>
<dbReference type="AlphaFoldDB" id="A0A2S8F4U8"/>
<proteinExistence type="predicted"/>
<reference evidence="1 2" key="1">
    <citation type="submission" date="2018-02" db="EMBL/GenBank/DDBJ databases">
        <title>Comparative genomes isolates from brazilian mangrove.</title>
        <authorList>
            <person name="Araujo J.E."/>
            <person name="Taketani R.G."/>
            <person name="Silva M.C.P."/>
            <person name="Loureco M.V."/>
            <person name="Andreote F.D."/>
        </authorList>
    </citation>
    <scope>NUCLEOTIDE SEQUENCE [LARGE SCALE GENOMIC DNA]</scope>
    <source>
        <strain evidence="1 2">NAP PRIS-MGV</strain>
    </source>
</reference>
<dbReference type="Pfam" id="PF13557">
    <property type="entry name" value="Phenol_MetA_deg"/>
    <property type="match status" value="1"/>
</dbReference>
<dbReference type="EMBL" id="PUIB01000028">
    <property type="protein sequence ID" value="PQO27188.1"/>
    <property type="molecule type" value="Genomic_DNA"/>
</dbReference>
<dbReference type="InterPro" id="IPR025737">
    <property type="entry name" value="FApF"/>
</dbReference>
<evidence type="ECO:0000313" key="2">
    <source>
        <dbReference type="Proteomes" id="UP000239388"/>
    </source>
</evidence>
<dbReference type="Proteomes" id="UP000239388">
    <property type="component" value="Unassembled WGS sequence"/>
</dbReference>
<comment type="caution">
    <text evidence="1">The sequence shown here is derived from an EMBL/GenBank/DDBJ whole genome shotgun (WGS) entry which is preliminary data.</text>
</comment>
<organism evidence="1 2">
    <name type="scientific">Blastopirellula marina</name>
    <dbReference type="NCBI Taxonomy" id="124"/>
    <lineage>
        <taxon>Bacteria</taxon>
        <taxon>Pseudomonadati</taxon>
        <taxon>Planctomycetota</taxon>
        <taxon>Planctomycetia</taxon>
        <taxon>Pirellulales</taxon>
        <taxon>Pirellulaceae</taxon>
        <taxon>Blastopirellula</taxon>
    </lineage>
</organism>
<evidence type="ECO:0000313" key="1">
    <source>
        <dbReference type="EMBL" id="PQO27188.1"/>
    </source>
</evidence>
<gene>
    <name evidence="1" type="ORF">C5Y98_28500</name>
</gene>